<dbReference type="Proteomes" id="UP000020077">
    <property type="component" value="Unassembled WGS sequence"/>
</dbReference>
<accession>A0A080LSX9</accession>
<protein>
    <submittedName>
        <fullName evidence="1">Uncharacterized protein</fullName>
    </submittedName>
</protein>
<gene>
    <name evidence="1" type="ORF">AW09_004217</name>
</gene>
<proteinExistence type="predicted"/>
<dbReference type="EMBL" id="JDVG02000667">
    <property type="protein sequence ID" value="KFB70670.1"/>
    <property type="molecule type" value="Genomic_DNA"/>
</dbReference>
<evidence type="ECO:0000313" key="1">
    <source>
        <dbReference type="EMBL" id="KFB70670.1"/>
    </source>
</evidence>
<sequence>MRVGGGDDLDPIAVGQFGHQRQHFEIDLRGNTVVPDIRVHRIRQVNRRGAAWQGDDLAFGRKHVDLVRKEIDLDVLEKLRSISGRALQVEQRVKPGGRFLLQIGTEVLAILVQPVRGNTFLRHVLHRFSANLHLERGAMRTNQRGVQGLVAIGLGNGNIVLELSRHRLEQPVQRTEGEVGGGHIAYQHAETVDVEHLRE</sequence>
<dbReference type="AlphaFoldDB" id="A0A080LSX9"/>
<organism evidence="1 2">
    <name type="scientific">Candidatus Accumulibacter phosphatis</name>
    <dbReference type="NCBI Taxonomy" id="327160"/>
    <lineage>
        <taxon>Bacteria</taxon>
        <taxon>Pseudomonadati</taxon>
        <taxon>Pseudomonadota</taxon>
        <taxon>Betaproteobacteria</taxon>
        <taxon>Candidatus Accumulibacter</taxon>
    </lineage>
</organism>
<evidence type="ECO:0000313" key="2">
    <source>
        <dbReference type="Proteomes" id="UP000020077"/>
    </source>
</evidence>
<name>A0A080LSX9_9PROT</name>
<comment type="caution">
    <text evidence="1">The sequence shown here is derived from an EMBL/GenBank/DDBJ whole genome shotgun (WGS) entry which is preliminary data.</text>
</comment>
<reference evidence="1 2" key="1">
    <citation type="submission" date="2014-02" db="EMBL/GenBank/DDBJ databases">
        <title>Expanding our view of genomic diversity in Candidatus Accumulibacter clades.</title>
        <authorList>
            <person name="Skennerton C.T."/>
            <person name="Barr J.J."/>
            <person name="Slater F.R."/>
            <person name="Bond P.L."/>
            <person name="Tyson G.W."/>
        </authorList>
    </citation>
    <scope>NUCLEOTIDE SEQUENCE [LARGE SCALE GENOMIC DNA]</scope>
    <source>
        <strain evidence="2">BA-91</strain>
    </source>
</reference>